<sequence>MKIGLVATVLALAIVGLGGCTTHEETRTDNGRSVTAAPAPASDVDACKALTSQTLKTIGLADITPVPITDETKPGCDWSGTNDYITPSVTLWIRGASVGDPSNDTVTISGKKVEVWAMNSDVGRYIAICGKRSVTINYTQGKGPLAPPDALELTMKDALAAYDCA</sequence>
<evidence type="ECO:0000313" key="2">
    <source>
        <dbReference type="Proteomes" id="UP000237752"/>
    </source>
</evidence>
<organism evidence="1 2">
    <name type="scientific">Antricoccus suffuscus</name>
    <dbReference type="NCBI Taxonomy" id="1629062"/>
    <lineage>
        <taxon>Bacteria</taxon>
        <taxon>Bacillati</taxon>
        <taxon>Actinomycetota</taxon>
        <taxon>Actinomycetes</taxon>
        <taxon>Geodermatophilales</taxon>
        <taxon>Antricoccaceae</taxon>
        <taxon>Antricoccus</taxon>
    </lineage>
</organism>
<dbReference type="AlphaFoldDB" id="A0A2T1A123"/>
<evidence type="ECO:0000313" key="1">
    <source>
        <dbReference type="EMBL" id="PRZ42305.1"/>
    </source>
</evidence>
<protein>
    <submittedName>
        <fullName evidence="1">Uncharacterized protein DUF3558</fullName>
    </submittedName>
</protein>
<comment type="caution">
    <text evidence="1">The sequence shown here is derived from an EMBL/GenBank/DDBJ whole genome shotgun (WGS) entry which is preliminary data.</text>
</comment>
<name>A0A2T1A123_9ACTN</name>
<accession>A0A2T1A123</accession>
<gene>
    <name evidence="1" type="ORF">CLV47_106177</name>
</gene>
<dbReference type="PROSITE" id="PS51257">
    <property type="entry name" value="PROKAR_LIPOPROTEIN"/>
    <property type="match status" value="1"/>
</dbReference>
<keyword evidence="2" id="KW-1185">Reference proteome</keyword>
<proteinExistence type="predicted"/>
<dbReference type="EMBL" id="PVUE01000006">
    <property type="protein sequence ID" value="PRZ42305.1"/>
    <property type="molecule type" value="Genomic_DNA"/>
</dbReference>
<reference evidence="1 2" key="1">
    <citation type="submission" date="2018-03" db="EMBL/GenBank/DDBJ databases">
        <title>Genomic Encyclopedia of Archaeal and Bacterial Type Strains, Phase II (KMG-II): from individual species to whole genera.</title>
        <authorList>
            <person name="Goeker M."/>
        </authorList>
    </citation>
    <scope>NUCLEOTIDE SEQUENCE [LARGE SCALE GENOMIC DNA]</scope>
    <source>
        <strain evidence="1 2">DSM 100065</strain>
    </source>
</reference>
<dbReference type="RefSeq" id="WP_170111017.1">
    <property type="nucleotide sequence ID" value="NZ_PVUE01000006.1"/>
</dbReference>
<dbReference type="Proteomes" id="UP000237752">
    <property type="component" value="Unassembled WGS sequence"/>
</dbReference>